<dbReference type="SMART" id="SM00179">
    <property type="entry name" value="EGF_CA"/>
    <property type="match status" value="2"/>
</dbReference>
<feature type="domain" description="EGF-like" evidence="7">
    <location>
        <begin position="1"/>
        <end position="36"/>
    </location>
</feature>
<dbReference type="PROSITE" id="PS50026">
    <property type="entry name" value="EGF_3"/>
    <property type="match status" value="2"/>
</dbReference>
<dbReference type="AlphaFoldDB" id="A0A3S5AH98"/>
<evidence type="ECO:0000256" key="6">
    <source>
        <dbReference type="PROSITE-ProRule" id="PRU00076"/>
    </source>
</evidence>
<comment type="caution">
    <text evidence="8">The sequence shown here is derived from an EMBL/GenBank/DDBJ whole genome shotgun (WGS) entry which is preliminary data.</text>
</comment>
<dbReference type="Pfam" id="PF00008">
    <property type="entry name" value="EGF"/>
    <property type="match status" value="2"/>
</dbReference>
<organism evidence="8 9">
    <name type="scientific">Protopolystoma xenopodis</name>
    <dbReference type="NCBI Taxonomy" id="117903"/>
    <lineage>
        <taxon>Eukaryota</taxon>
        <taxon>Metazoa</taxon>
        <taxon>Spiralia</taxon>
        <taxon>Lophotrochozoa</taxon>
        <taxon>Platyhelminthes</taxon>
        <taxon>Monogenea</taxon>
        <taxon>Polyopisthocotylea</taxon>
        <taxon>Polystomatidea</taxon>
        <taxon>Polystomatidae</taxon>
        <taxon>Protopolystoma</taxon>
    </lineage>
</organism>
<dbReference type="CDD" id="cd00054">
    <property type="entry name" value="EGF_CA"/>
    <property type="match status" value="2"/>
</dbReference>
<dbReference type="PROSITE" id="PS00022">
    <property type="entry name" value="EGF_1"/>
    <property type="match status" value="2"/>
</dbReference>
<reference evidence="8" key="1">
    <citation type="submission" date="2018-11" db="EMBL/GenBank/DDBJ databases">
        <authorList>
            <consortium name="Pathogen Informatics"/>
        </authorList>
    </citation>
    <scope>NUCLEOTIDE SEQUENCE</scope>
</reference>
<gene>
    <name evidence="8" type="ORF">PXEA_LOCUS17284</name>
</gene>
<dbReference type="SMART" id="SM00181">
    <property type="entry name" value="EGF"/>
    <property type="match status" value="2"/>
</dbReference>
<feature type="disulfide bond" evidence="6">
    <location>
        <begin position="7"/>
        <end position="24"/>
    </location>
</feature>
<keyword evidence="2" id="KW-0732">Signal</keyword>
<keyword evidence="5" id="KW-0325">Glycoprotein</keyword>
<feature type="disulfide bond" evidence="6">
    <location>
        <begin position="26"/>
        <end position="35"/>
    </location>
</feature>
<evidence type="ECO:0000256" key="3">
    <source>
        <dbReference type="ARBA" id="ARBA00022737"/>
    </source>
</evidence>
<evidence type="ECO:0000313" key="8">
    <source>
        <dbReference type="EMBL" id="VEL23844.1"/>
    </source>
</evidence>
<comment type="caution">
    <text evidence="6">Lacks conserved residue(s) required for the propagation of feature annotation.</text>
</comment>
<evidence type="ECO:0000256" key="1">
    <source>
        <dbReference type="ARBA" id="ARBA00022536"/>
    </source>
</evidence>
<evidence type="ECO:0000256" key="4">
    <source>
        <dbReference type="ARBA" id="ARBA00023157"/>
    </source>
</evidence>
<dbReference type="InterPro" id="IPR051022">
    <property type="entry name" value="Notch_Cell-Fate_Det"/>
</dbReference>
<keyword evidence="4 6" id="KW-1015">Disulfide bond</keyword>
<dbReference type="EMBL" id="CAAALY010064296">
    <property type="protein sequence ID" value="VEL23844.1"/>
    <property type="molecule type" value="Genomic_DNA"/>
</dbReference>
<dbReference type="InterPro" id="IPR000742">
    <property type="entry name" value="EGF"/>
</dbReference>
<accession>A0A3S5AH98</accession>
<dbReference type="OrthoDB" id="199024at2759"/>
<feature type="domain" description="EGF-like" evidence="7">
    <location>
        <begin position="54"/>
        <end position="92"/>
    </location>
</feature>
<dbReference type="Gene3D" id="2.10.25.10">
    <property type="entry name" value="Laminin"/>
    <property type="match status" value="2"/>
</dbReference>
<keyword evidence="3" id="KW-0677">Repeat</keyword>
<keyword evidence="1 6" id="KW-0245">EGF-like domain</keyword>
<protein>
    <recommendedName>
        <fullName evidence="7">EGF-like domain-containing protein</fullName>
    </recommendedName>
</protein>
<proteinExistence type="predicted"/>
<evidence type="ECO:0000313" key="9">
    <source>
        <dbReference type="Proteomes" id="UP000784294"/>
    </source>
</evidence>
<dbReference type="GO" id="GO:0005509">
    <property type="term" value="F:calcium ion binding"/>
    <property type="evidence" value="ECO:0007669"/>
    <property type="project" value="InterPro"/>
</dbReference>
<evidence type="ECO:0000259" key="7">
    <source>
        <dbReference type="PROSITE" id="PS50026"/>
    </source>
</evidence>
<dbReference type="Proteomes" id="UP000784294">
    <property type="component" value="Unassembled WGS sequence"/>
</dbReference>
<sequence>MCSPNPCQNGGLCEPASESGDFACRCPPGWSGRWCHAPGNRPCQLTDNAANWSDANASRGVCLNNGVCRNDALSWGGFECSCPSEWTGRLCQLREFAACSVEL</sequence>
<evidence type="ECO:0000256" key="5">
    <source>
        <dbReference type="ARBA" id="ARBA00023180"/>
    </source>
</evidence>
<feature type="disulfide bond" evidence="6">
    <location>
        <begin position="82"/>
        <end position="91"/>
    </location>
</feature>
<dbReference type="SUPFAM" id="SSF57196">
    <property type="entry name" value="EGF/Laminin"/>
    <property type="match status" value="2"/>
</dbReference>
<evidence type="ECO:0000256" key="2">
    <source>
        <dbReference type="ARBA" id="ARBA00022729"/>
    </source>
</evidence>
<dbReference type="InterPro" id="IPR001881">
    <property type="entry name" value="EGF-like_Ca-bd_dom"/>
</dbReference>
<dbReference type="PANTHER" id="PTHR24049">
    <property type="entry name" value="CRUMBS FAMILY MEMBER"/>
    <property type="match status" value="1"/>
</dbReference>
<keyword evidence="9" id="KW-1185">Reference proteome</keyword>
<dbReference type="PROSITE" id="PS01186">
    <property type="entry name" value="EGF_2"/>
    <property type="match status" value="1"/>
</dbReference>
<name>A0A3S5AH98_9PLAT</name>
<dbReference type="FunFam" id="2.10.25.10:FF:000173">
    <property type="entry name" value="Neurogenic locus notch protein 2"/>
    <property type="match status" value="1"/>
</dbReference>